<dbReference type="AlphaFoldDB" id="A0A811K0W5"/>
<dbReference type="Proteomes" id="UP000614601">
    <property type="component" value="Unassembled WGS sequence"/>
</dbReference>
<dbReference type="GO" id="GO:0016020">
    <property type="term" value="C:membrane"/>
    <property type="evidence" value="ECO:0007669"/>
    <property type="project" value="InterPro"/>
</dbReference>
<dbReference type="OrthoDB" id="5888952at2759"/>
<dbReference type="Pfam" id="PF03125">
    <property type="entry name" value="Sre"/>
    <property type="match status" value="1"/>
</dbReference>
<keyword evidence="2" id="KW-0812">Transmembrane</keyword>
<proteinExistence type="inferred from homology"/>
<dbReference type="EMBL" id="CAJFDH010000002">
    <property type="protein sequence ID" value="CAD5209076.1"/>
    <property type="molecule type" value="Genomic_DNA"/>
</dbReference>
<dbReference type="InterPro" id="IPR052860">
    <property type="entry name" value="NRL-GPCR1"/>
</dbReference>
<keyword evidence="2" id="KW-0472">Membrane</keyword>
<feature type="transmembrane region" description="Helical" evidence="2">
    <location>
        <begin position="69"/>
        <end position="91"/>
    </location>
</feature>
<dbReference type="Proteomes" id="UP000783686">
    <property type="component" value="Unassembled WGS sequence"/>
</dbReference>
<reference evidence="3" key="1">
    <citation type="submission" date="2020-09" db="EMBL/GenBank/DDBJ databases">
        <authorList>
            <person name="Kikuchi T."/>
        </authorList>
    </citation>
    <scope>NUCLEOTIDE SEQUENCE</scope>
    <source>
        <strain evidence="3">SH1</strain>
    </source>
</reference>
<dbReference type="GO" id="GO:0007606">
    <property type="term" value="P:sensory perception of chemical stimulus"/>
    <property type="evidence" value="ECO:0007669"/>
    <property type="project" value="InterPro"/>
</dbReference>
<feature type="transmembrane region" description="Helical" evidence="2">
    <location>
        <begin position="167"/>
        <end position="186"/>
    </location>
</feature>
<keyword evidence="2" id="KW-1133">Transmembrane helix</keyword>
<dbReference type="EMBL" id="CAJFCW020000002">
    <property type="protein sequence ID" value="CAG9088411.1"/>
    <property type="molecule type" value="Genomic_DNA"/>
</dbReference>
<comment type="similarity">
    <text evidence="1">Belongs to the nematode receptor-like protein sre family.</text>
</comment>
<evidence type="ECO:0000256" key="1">
    <source>
        <dbReference type="ARBA" id="ARBA00006803"/>
    </source>
</evidence>
<evidence type="ECO:0008006" key="5">
    <source>
        <dbReference type="Google" id="ProtNLM"/>
    </source>
</evidence>
<accession>A0A811K0W5</accession>
<name>A0A811K0W5_9BILA</name>
<keyword evidence="4" id="KW-1185">Reference proteome</keyword>
<dbReference type="InterPro" id="IPR004151">
    <property type="entry name" value="7TM_GPCR_serpentine_rcpt_Sre"/>
</dbReference>
<evidence type="ECO:0000313" key="3">
    <source>
        <dbReference type="EMBL" id="CAD5209076.1"/>
    </source>
</evidence>
<evidence type="ECO:0000256" key="2">
    <source>
        <dbReference type="SAM" id="Phobius"/>
    </source>
</evidence>
<protein>
    <recommendedName>
        <fullName evidence="5">G_PROTEIN_RECEP_F1_2 domain-containing protein</fullName>
    </recommendedName>
</protein>
<feature type="transmembrane region" description="Helical" evidence="2">
    <location>
        <begin position="27"/>
        <end position="49"/>
    </location>
</feature>
<organism evidence="3 4">
    <name type="scientific">Bursaphelenchus okinawaensis</name>
    <dbReference type="NCBI Taxonomy" id="465554"/>
    <lineage>
        <taxon>Eukaryota</taxon>
        <taxon>Metazoa</taxon>
        <taxon>Ecdysozoa</taxon>
        <taxon>Nematoda</taxon>
        <taxon>Chromadorea</taxon>
        <taxon>Rhabditida</taxon>
        <taxon>Tylenchina</taxon>
        <taxon>Tylenchomorpha</taxon>
        <taxon>Aphelenchoidea</taxon>
        <taxon>Aphelenchoididae</taxon>
        <taxon>Bursaphelenchus</taxon>
    </lineage>
</organism>
<dbReference type="PANTHER" id="PTHR47521">
    <property type="entry name" value="SERPENTINE RECEPTOR, CLASS E (EPSILON)-RELATED"/>
    <property type="match status" value="1"/>
</dbReference>
<feature type="transmembrane region" description="Helical" evidence="2">
    <location>
        <begin position="130"/>
        <end position="147"/>
    </location>
</feature>
<comment type="caution">
    <text evidence="3">The sequence shown here is derived from an EMBL/GenBank/DDBJ whole genome shotgun (WGS) entry which is preliminary data.</text>
</comment>
<evidence type="ECO:0000313" key="4">
    <source>
        <dbReference type="Proteomes" id="UP000614601"/>
    </source>
</evidence>
<dbReference type="PANTHER" id="PTHR47521:SF18">
    <property type="entry name" value="G PROTEIN-COUPLED RECEPTOR-RELATED"/>
    <property type="match status" value="1"/>
</dbReference>
<sequence>MNMLAVEQHLATVWVNDYENKSVKVGVILMLMVVLQSVPCGIFVNWWYLSKDFDLKNATTSCIPIDSNWELALLGFSMCFVTCGLCSAWLVGLHRYNRKKTLNRLKLKSLSARYQQTENEITNKSITPSLLGYMVLSLVGLLLSAWRGKFVIDYGKNNQYDQLITDLGYMSVDLYAIYHMFCFMYYNDSMRLTVRRDIYRLFGSNARIHNAYQIEFNKDAAKHTDVHFGQLQDSWK</sequence>
<gene>
    <name evidence="3" type="ORF">BOKJ2_LOCUS2499</name>
</gene>